<dbReference type="AlphaFoldDB" id="A3ZZX3"/>
<dbReference type="PROSITE" id="PS00211">
    <property type="entry name" value="ABC_TRANSPORTER_1"/>
    <property type="match status" value="1"/>
</dbReference>
<feature type="region of interest" description="Disordered" evidence="7">
    <location>
        <begin position="262"/>
        <end position="298"/>
    </location>
</feature>
<evidence type="ECO:0000256" key="2">
    <source>
        <dbReference type="ARBA" id="ARBA00022448"/>
    </source>
</evidence>
<dbReference type="EMBL" id="AANZ01000026">
    <property type="protein sequence ID" value="EAQ77917.1"/>
    <property type="molecule type" value="Genomic_DNA"/>
</dbReference>
<dbReference type="InterPro" id="IPR003439">
    <property type="entry name" value="ABC_transporter-like_ATP-bd"/>
</dbReference>
<feature type="compositionally biased region" description="Low complexity" evidence="7">
    <location>
        <begin position="283"/>
        <end position="298"/>
    </location>
</feature>
<dbReference type="InterPro" id="IPR027417">
    <property type="entry name" value="P-loop_NTPase"/>
</dbReference>
<dbReference type="PROSITE" id="PS50893">
    <property type="entry name" value="ABC_TRANSPORTER_2"/>
    <property type="match status" value="1"/>
</dbReference>
<evidence type="ECO:0000313" key="9">
    <source>
        <dbReference type="EMBL" id="EAQ77917.1"/>
    </source>
</evidence>
<keyword evidence="3" id="KW-1003">Cell membrane</keyword>
<evidence type="ECO:0000256" key="4">
    <source>
        <dbReference type="ARBA" id="ARBA00022741"/>
    </source>
</evidence>
<feature type="domain" description="ABC transporter" evidence="8">
    <location>
        <begin position="10"/>
        <end position="244"/>
    </location>
</feature>
<organism evidence="9 10">
    <name type="scientific">Blastopirellula marina DSM 3645</name>
    <dbReference type="NCBI Taxonomy" id="314230"/>
    <lineage>
        <taxon>Bacteria</taxon>
        <taxon>Pseudomonadati</taxon>
        <taxon>Planctomycetota</taxon>
        <taxon>Planctomycetia</taxon>
        <taxon>Pirellulales</taxon>
        <taxon>Pirellulaceae</taxon>
        <taxon>Blastopirellula</taxon>
    </lineage>
</organism>
<keyword evidence="4" id="KW-0547">Nucleotide-binding</keyword>
<keyword evidence="5 9" id="KW-0067">ATP-binding</keyword>
<dbReference type="RefSeq" id="WP_002653314.1">
    <property type="nucleotide sequence ID" value="NZ_CH672376.1"/>
</dbReference>
<dbReference type="GO" id="GO:0015112">
    <property type="term" value="F:nitrate transmembrane transporter activity"/>
    <property type="evidence" value="ECO:0007669"/>
    <property type="project" value="InterPro"/>
</dbReference>
<dbReference type="STRING" id="314230.DSM3645_27101"/>
<dbReference type="SMART" id="SM00382">
    <property type="entry name" value="AAA"/>
    <property type="match status" value="1"/>
</dbReference>
<evidence type="ECO:0000256" key="6">
    <source>
        <dbReference type="ARBA" id="ARBA00023136"/>
    </source>
</evidence>
<reference evidence="9 10" key="1">
    <citation type="submission" date="2006-02" db="EMBL/GenBank/DDBJ databases">
        <authorList>
            <person name="Amann R."/>
            <person name="Ferriera S."/>
            <person name="Johnson J."/>
            <person name="Kravitz S."/>
            <person name="Halpern A."/>
            <person name="Remington K."/>
            <person name="Beeson K."/>
            <person name="Tran B."/>
            <person name="Rogers Y.-H."/>
            <person name="Friedman R."/>
            <person name="Venter J.C."/>
        </authorList>
    </citation>
    <scope>NUCLEOTIDE SEQUENCE [LARGE SCALE GENOMIC DNA]</scope>
    <source>
        <strain evidence="9 10">DSM 3645</strain>
    </source>
</reference>
<dbReference type="PANTHER" id="PTHR42788:SF7">
    <property type="entry name" value="NITRATE ABC TRANSPORTER ATP-BINDING PROTEIN"/>
    <property type="match status" value="1"/>
</dbReference>
<dbReference type="GO" id="GO:0005524">
    <property type="term" value="F:ATP binding"/>
    <property type="evidence" value="ECO:0007669"/>
    <property type="project" value="UniProtKB-KW"/>
</dbReference>
<comment type="subcellular location">
    <subcellularLocation>
        <location evidence="1">Cell membrane</location>
        <topology evidence="1">Peripheral membrane protein</topology>
    </subcellularLocation>
</comment>
<evidence type="ECO:0000256" key="3">
    <source>
        <dbReference type="ARBA" id="ARBA00022475"/>
    </source>
</evidence>
<evidence type="ECO:0000256" key="7">
    <source>
        <dbReference type="SAM" id="MobiDB-lite"/>
    </source>
</evidence>
<dbReference type="InterPro" id="IPR050166">
    <property type="entry name" value="ABC_transporter_ATP-bind"/>
</dbReference>
<evidence type="ECO:0000256" key="1">
    <source>
        <dbReference type="ARBA" id="ARBA00004202"/>
    </source>
</evidence>
<dbReference type="OrthoDB" id="2151853at2"/>
<accession>A3ZZX3</accession>
<dbReference type="GO" id="GO:0016887">
    <property type="term" value="F:ATP hydrolysis activity"/>
    <property type="evidence" value="ECO:0007669"/>
    <property type="project" value="InterPro"/>
</dbReference>
<evidence type="ECO:0000259" key="8">
    <source>
        <dbReference type="PROSITE" id="PS50893"/>
    </source>
</evidence>
<dbReference type="CDD" id="cd03293">
    <property type="entry name" value="ABC_NrtD_SsuB_transporters"/>
    <property type="match status" value="1"/>
</dbReference>
<dbReference type="NCBIfam" id="TIGR01184">
    <property type="entry name" value="ntrCD"/>
    <property type="match status" value="1"/>
</dbReference>
<dbReference type="InterPro" id="IPR005890">
    <property type="entry name" value="NO3_transporter_ATP-bd-like"/>
</dbReference>
<gene>
    <name evidence="9" type="ORF">DSM3645_27101</name>
</gene>
<dbReference type="InterPro" id="IPR003593">
    <property type="entry name" value="AAA+_ATPase"/>
</dbReference>
<dbReference type="GO" id="GO:0005886">
    <property type="term" value="C:plasma membrane"/>
    <property type="evidence" value="ECO:0007669"/>
    <property type="project" value="UniProtKB-SubCell"/>
</dbReference>
<keyword evidence="2" id="KW-0813">Transport</keyword>
<dbReference type="InterPro" id="IPR017871">
    <property type="entry name" value="ABC_transporter-like_CS"/>
</dbReference>
<evidence type="ECO:0000256" key="5">
    <source>
        <dbReference type="ARBA" id="ARBA00022840"/>
    </source>
</evidence>
<dbReference type="HOGENOM" id="CLU_000604_1_22_0"/>
<dbReference type="eggNOG" id="COG1116">
    <property type="taxonomic scope" value="Bacteria"/>
</dbReference>
<name>A3ZZX3_9BACT</name>
<sequence length="298" mass="33120">MSTGGEQRYVELFRLSKAYPNPYGDRVTVVDGFNLIMKRGEVVSLIGHSGCGKSTVLTMVAGLNSISEGSVVLSGKEVTSAGPDRAVVFQSPCLLPWMTAIQNVRLGVDRVFAHGTRQQRKEICEYYLDAVGLADSMDKYPRELSGGMQQRVGIARAIALKPKMLLLDEPFGRLDSLTRMELQDVILKILDREKITTMLVTHDVDEAIYMADRICMMTTGPMARVGQILDMPFERPRRREEVLEDPLYYDLRGCLVSFLEEQDRRKHRPAPVPKIAESDAAKSADASDQADALAHAEA</sequence>
<keyword evidence="6" id="KW-0472">Membrane</keyword>
<comment type="caution">
    <text evidence="9">The sequence shown here is derived from an EMBL/GenBank/DDBJ whole genome shotgun (WGS) entry which is preliminary data.</text>
</comment>
<evidence type="ECO:0000313" key="10">
    <source>
        <dbReference type="Proteomes" id="UP000004358"/>
    </source>
</evidence>
<dbReference type="SUPFAM" id="SSF52540">
    <property type="entry name" value="P-loop containing nucleoside triphosphate hydrolases"/>
    <property type="match status" value="1"/>
</dbReference>
<dbReference type="PANTHER" id="PTHR42788">
    <property type="entry name" value="TAURINE IMPORT ATP-BINDING PROTEIN-RELATED"/>
    <property type="match status" value="1"/>
</dbReference>
<dbReference type="Proteomes" id="UP000004358">
    <property type="component" value="Unassembled WGS sequence"/>
</dbReference>
<dbReference type="Gene3D" id="3.40.50.300">
    <property type="entry name" value="P-loop containing nucleotide triphosphate hydrolases"/>
    <property type="match status" value="1"/>
</dbReference>
<protein>
    <submittedName>
        <fullName evidence="9">Nitrate transport ATP-binding protein</fullName>
    </submittedName>
</protein>
<dbReference type="Pfam" id="PF00005">
    <property type="entry name" value="ABC_tran"/>
    <property type="match status" value="1"/>
</dbReference>
<proteinExistence type="predicted"/>